<dbReference type="AlphaFoldDB" id="A0A0E9QD29"/>
<proteinExistence type="predicted"/>
<protein>
    <submittedName>
        <fullName evidence="1">Uncharacterized protein</fullName>
    </submittedName>
</protein>
<organism evidence="1">
    <name type="scientific">Anguilla anguilla</name>
    <name type="common">European freshwater eel</name>
    <name type="synonym">Muraena anguilla</name>
    <dbReference type="NCBI Taxonomy" id="7936"/>
    <lineage>
        <taxon>Eukaryota</taxon>
        <taxon>Metazoa</taxon>
        <taxon>Chordata</taxon>
        <taxon>Craniata</taxon>
        <taxon>Vertebrata</taxon>
        <taxon>Euteleostomi</taxon>
        <taxon>Actinopterygii</taxon>
        <taxon>Neopterygii</taxon>
        <taxon>Teleostei</taxon>
        <taxon>Anguilliformes</taxon>
        <taxon>Anguillidae</taxon>
        <taxon>Anguilla</taxon>
    </lineage>
</organism>
<evidence type="ECO:0000313" key="1">
    <source>
        <dbReference type="EMBL" id="JAH14756.1"/>
    </source>
</evidence>
<reference evidence="1" key="2">
    <citation type="journal article" date="2015" name="Fish Shellfish Immunol.">
        <title>Early steps in the European eel (Anguilla anguilla)-Vibrio vulnificus interaction in the gills: Role of the RtxA13 toxin.</title>
        <authorList>
            <person name="Callol A."/>
            <person name="Pajuelo D."/>
            <person name="Ebbesson L."/>
            <person name="Teles M."/>
            <person name="MacKenzie S."/>
            <person name="Amaro C."/>
        </authorList>
    </citation>
    <scope>NUCLEOTIDE SEQUENCE</scope>
</reference>
<dbReference type="EMBL" id="GBXM01093821">
    <property type="protein sequence ID" value="JAH14756.1"/>
    <property type="molecule type" value="Transcribed_RNA"/>
</dbReference>
<accession>A0A0E9QD29</accession>
<sequence>MAFATSRPCSTSLFKFSLYMCPLVLRKREKKEYQRQRVMLFRFMDMTHLLLSASVCQCASLAQLTN</sequence>
<name>A0A0E9QD29_ANGAN</name>
<reference evidence="1" key="1">
    <citation type="submission" date="2014-11" db="EMBL/GenBank/DDBJ databases">
        <authorList>
            <person name="Amaro Gonzalez C."/>
        </authorList>
    </citation>
    <scope>NUCLEOTIDE SEQUENCE</scope>
</reference>